<dbReference type="OrthoDB" id="6426920at2759"/>
<feature type="compositionally biased region" description="Basic residues" evidence="1">
    <location>
        <begin position="333"/>
        <end position="342"/>
    </location>
</feature>
<feature type="region of interest" description="Disordered" evidence="1">
    <location>
        <begin position="249"/>
        <end position="428"/>
    </location>
</feature>
<feature type="compositionally biased region" description="Polar residues" evidence="1">
    <location>
        <begin position="167"/>
        <end position="179"/>
    </location>
</feature>
<feature type="compositionally biased region" description="Pro residues" evidence="1">
    <location>
        <begin position="793"/>
        <end position="806"/>
    </location>
</feature>
<gene>
    <name evidence="2" type="ORF">J437_LFUL002588</name>
</gene>
<feature type="compositionally biased region" description="Basic residues" evidence="1">
    <location>
        <begin position="250"/>
        <end position="261"/>
    </location>
</feature>
<name>A0A8K0JUE4_LADFU</name>
<proteinExistence type="predicted"/>
<feature type="compositionally biased region" description="Polar residues" evidence="1">
    <location>
        <begin position="647"/>
        <end position="667"/>
    </location>
</feature>
<feature type="compositionally biased region" description="Low complexity" evidence="1">
    <location>
        <begin position="386"/>
        <end position="398"/>
    </location>
</feature>
<keyword evidence="3" id="KW-1185">Reference proteome</keyword>
<feature type="compositionally biased region" description="Polar residues" evidence="1">
    <location>
        <begin position="414"/>
        <end position="428"/>
    </location>
</feature>
<feature type="compositionally biased region" description="Basic and acidic residues" evidence="1">
    <location>
        <begin position="596"/>
        <end position="605"/>
    </location>
</feature>
<evidence type="ECO:0000256" key="1">
    <source>
        <dbReference type="SAM" id="MobiDB-lite"/>
    </source>
</evidence>
<accession>A0A8K0JUE4</accession>
<organism evidence="2 3">
    <name type="scientific">Ladona fulva</name>
    <name type="common">Scarce chaser dragonfly</name>
    <name type="synonym">Libellula fulva</name>
    <dbReference type="NCBI Taxonomy" id="123851"/>
    <lineage>
        <taxon>Eukaryota</taxon>
        <taxon>Metazoa</taxon>
        <taxon>Ecdysozoa</taxon>
        <taxon>Arthropoda</taxon>
        <taxon>Hexapoda</taxon>
        <taxon>Insecta</taxon>
        <taxon>Pterygota</taxon>
        <taxon>Palaeoptera</taxon>
        <taxon>Odonata</taxon>
        <taxon>Epiprocta</taxon>
        <taxon>Anisoptera</taxon>
        <taxon>Libelluloidea</taxon>
        <taxon>Libellulidae</taxon>
        <taxon>Ladona</taxon>
    </lineage>
</organism>
<feature type="compositionally biased region" description="Low complexity" evidence="1">
    <location>
        <begin position="370"/>
        <end position="379"/>
    </location>
</feature>
<reference evidence="2" key="2">
    <citation type="submission" date="2017-10" db="EMBL/GenBank/DDBJ databases">
        <title>Ladona fulva Genome sequencing and assembly.</title>
        <authorList>
            <person name="Murali S."/>
            <person name="Richards S."/>
            <person name="Bandaranaike D."/>
            <person name="Bellair M."/>
            <person name="Blankenburg K."/>
            <person name="Chao H."/>
            <person name="Dinh H."/>
            <person name="Doddapaneni H."/>
            <person name="Dugan-Rocha S."/>
            <person name="Elkadiri S."/>
            <person name="Gnanaolivu R."/>
            <person name="Hernandez B."/>
            <person name="Skinner E."/>
            <person name="Javaid M."/>
            <person name="Lee S."/>
            <person name="Li M."/>
            <person name="Ming W."/>
            <person name="Munidasa M."/>
            <person name="Muniz J."/>
            <person name="Nguyen L."/>
            <person name="Hughes D."/>
            <person name="Osuji N."/>
            <person name="Pu L.-L."/>
            <person name="Puazo M."/>
            <person name="Qu C."/>
            <person name="Quiroz J."/>
            <person name="Raj R."/>
            <person name="Weissenberger G."/>
            <person name="Xin Y."/>
            <person name="Zou X."/>
            <person name="Han Y."/>
            <person name="Worley K."/>
            <person name="Muzny D."/>
            <person name="Gibbs R."/>
        </authorList>
    </citation>
    <scope>NUCLEOTIDE SEQUENCE</scope>
    <source>
        <strain evidence="2">Sampled in the wild</strain>
    </source>
</reference>
<feature type="compositionally biased region" description="Basic and acidic residues" evidence="1">
    <location>
        <begin position="65"/>
        <end position="74"/>
    </location>
</feature>
<feature type="compositionally biased region" description="Basic and acidic residues" evidence="1">
    <location>
        <begin position="289"/>
        <end position="298"/>
    </location>
</feature>
<feature type="compositionally biased region" description="Basic and acidic residues" evidence="1">
    <location>
        <begin position="268"/>
        <end position="278"/>
    </location>
</feature>
<dbReference type="Proteomes" id="UP000792457">
    <property type="component" value="Unassembled WGS sequence"/>
</dbReference>
<feature type="compositionally biased region" description="Low complexity" evidence="1">
    <location>
        <begin position="491"/>
        <end position="506"/>
    </location>
</feature>
<feature type="compositionally biased region" description="Basic and acidic residues" evidence="1">
    <location>
        <begin position="185"/>
        <end position="205"/>
    </location>
</feature>
<feature type="compositionally biased region" description="Polar residues" evidence="1">
    <location>
        <begin position="206"/>
        <end position="219"/>
    </location>
</feature>
<reference evidence="2" key="1">
    <citation type="submission" date="2013-04" db="EMBL/GenBank/DDBJ databases">
        <authorList>
            <person name="Qu J."/>
            <person name="Murali S.C."/>
            <person name="Bandaranaike D."/>
            <person name="Bellair M."/>
            <person name="Blankenburg K."/>
            <person name="Chao H."/>
            <person name="Dinh H."/>
            <person name="Doddapaneni H."/>
            <person name="Downs B."/>
            <person name="Dugan-Rocha S."/>
            <person name="Elkadiri S."/>
            <person name="Gnanaolivu R.D."/>
            <person name="Hernandez B."/>
            <person name="Javaid M."/>
            <person name="Jayaseelan J.C."/>
            <person name="Lee S."/>
            <person name="Li M."/>
            <person name="Ming W."/>
            <person name="Munidasa M."/>
            <person name="Muniz J."/>
            <person name="Nguyen L."/>
            <person name="Ongeri F."/>
            <person name="Osuji N."/>
            <person name="Pu L.-L."/>
            <person name="Puazo M."/>
            <person name="Qu C."/>
            <person name="Quiroz J."/>
            <person name="Raj R."/>
            <person name="Weissenberger G."/>
            <person name="Xin Y."/>
            <person name="Zou X."/>
            <person name="Han Y."/>
            <person name="Richards S."/>
            <person name="Worley K."/>
            <person name="Muzny D."/>
            <person name="Gibbs R."/>
        </authorList>
    </citation>
    <scope>NUCLEOTIDE SEQUENCE</scope>
    <source>
        <strain evidence="2">Sampled in the wild</strain>
    </source>
</reference>
<feature type="region of interest" description="Disordered" evidence="1">
    <location>
        <begin position="791"/>
        <end position="817"/>
    </location>
</feature>
<feature type="region of interest" description="Disordered" evidence="1">
    <location>
        <begin position="479"/>
        <end position="540"/>
    </location>
</feature>
<feature type="region of interest" description="Disordered" evidence="1">
    <location>
        <begin position="596"/>
        <end position="700"/>
    </location>
</feature>
<dbReference type="AlphaFoldDB" id="A0A8K0JUE4"/>
<feature type="region of interest" description="Disordered" evidence="1">
    <location>
        <begin position="25"/>
        <end position="219"/>
    </location>
</feature>
<feature type="compositionally biased region" description="Low complexity" evidence="1">
    <location>
        <begin position="94"/>
        <end position="106"/>
    </location>
</feature>
<sequence length="864" mass="92093">MSHAIAGFRGDQDLECLLKFIGMDEDKKSKNTNSGAVERVRRSNLRRESDRNIVSNDVGSGRVRATRDRNTTSEDKDDINNYGSSASGGGKGSSGSKVGRAGVAGKQQQQIQHGNKMKKSNSLEEISKTKSEDLTASSVKNDQGNSVNKYSAANVSVDNDASKSTKEAAQSINKSGNKQESVEISAKDEDVSNHNEKVSKGDHNGNSESNSKADFSAGNRTLTSTSFKEDFYAVTDANPQVLEETEFHVVTKKHRRKKRRAGMGDGPQIERHSVHNSRDSYTYGGNGSNEDHIEEFKRGVSRNDGGNYLDADGKESVWEGGASGDGRFLGSYTRHHRRHRSQRSNDRLKSTSSVPPSEHSEESSDDSDSVHSLPVSSSVPRPPVDPSSTSSGSTPQASYADIARMASSGPMPVTTGNQGNSPSCVHVSNTLSAQKSKISPVSLESHAQVTVPHVSSSNTLVVASLPYIGSAKVSIGTPPVSGSKAGNHGTSSGDNPVSPNNPNPKSESQAPVTESPEKVQESDSSATHNPTPLLAQLVEPHKKDAMTCTTLDGKTVSSNYSYTVLPTLPAKTEGETGAANVSPNILEDYYPSLQESLHEKVERRNGKSTQHQAQSSKTTEEKRSSKSITSPSPSTAISSESKASEIENVSTNPVSGHNIVEKTSAQSVEKPPVAMGVKTKEPSVTSTRIRSSGKKPGFRSLPPVVIMDHHYKQEAALKDGAAGNGSESGTASTSSYASADIGGFTFGFEVNEELLGLSSNSTSLENALSEASSLPDDGGKKQNGSLSVVEEQLPPPVSTSPGPRPVPSGKDAIPVYRTPEELDTKRFNYEKIVSFIGLSWEDVLKEMSVPVKHSNSRVQYYGGQ</sequence>
<protein>
    <submittedName>
        <fullName evidence="2">Uncharacterized protein</fullName>
    </submittedName>
</protein>
<dbReference type="EMBL" id="KZ308138">
    <property type="protein sequence ID" value="KAG8222596.1"/>
    <property type="molecule type" value="Genomic_DNA"/>
</dbReference>
<evidence type="ECO:0000313" key="2">
    <source>
        <dbReference type="EMBL" id="KAG8222596.1"/>
    </source>
</evidence>
<feature type="compositionally biased region" description="Basic and acidic residues" evidence="1">
    <location>
        <begin position="121"/>
        <end position="133"/>
    </location>
</feature>
<feature type="compositionally biased region" description="Polar residues" evidence="1">
    <location>
        <begin position="134"/>
        <end position="159"/>
    </location>
</feature>
<feature type="compositionally biased region" description="Low complexity" evidence="1">
    <location>
        <begin position="626"/>
        <end position="641"/>
    </location>
</feature>
<feature type="compositionally biased region" description="Basic and acidic residues" evidence="1">
    <location>
        <begin position="38"/>
        <end position="51"/>
    </location>
</feature>
<comment type="caution">
    <text evidence="2">The sequence shown here is derived from an EMBL/GenBank/DDBJ whole genome shotgun (WGS) entry which is preliminary data.</text>
</comment>
<evidence type="ECO:0000313" key="3">
    <source>
        <dbReference type="Proteomes" id="UP000792457"/>
    </source>
</evidence>